<evidence type="ECO:0000256" key="5">
    <source>
        <dbReference type="ARBA" id="ARBA00022519"/>
    </source>
</evidence>
<evidence type="ECO:0000313" key="14">
    <source>
        <dbReference type="Proteomes" id="UP001249020"/>
    </source>
</evidence>
<reference evidence="13 14" key="1">
    <citation type="submission" date="2023-09" db="EMBL/GenBank/DDBJ databases">
        <authorList>
            <person name="Rey-Velasco X."/>
        </authorList>
    </citation>
    <scope>NUCLEOTIDE SEQUENCE [LARGE SCALE GENOMIC DNA]</scope>
    <source>
        <strain evidence="13 14">W409</strain>
    </source>
</reference>
<evidence type="ECO:0000256" key="7">
    <source>
        <dbReference type="ARBA" id="ARBA00022989"/>
    </source>
</evidence>
<dbReference type="InterPro" id="IPR022346">
    <property type="entry name" value="T2SS_GspH"/>
</dbReference>
<name>A0AAW8R139_9ALTE</name>
<dbReference type="Proteomes" id="UP001249020">
    <property type="component" value="Unassembled WGS sequence"/>
</dbReference>
<evidence type="ECO:0000259" key="12">
    <source>
        <dbReference type="Pfam" id="PF12019"/>
    </source>
</evidence>
<dbReference type="GO" id="GO:0005886">
    <property type="term" value="C:plasma membrane"/>
    <property type="evidence" value="ECO:0007669"/>
    <property type="project" value="UniProtKB-SubCell"/>
</dbReference>
<proteinExistence type="inferred from homology"/>
<gene>
    <name evidence="13" type="ORF">RM544_10520</name>
</gene>
<dbReference type="GO" id="GO:0015627">
    <property type="term" value="C:type II protein secretion system complex"/>
    <property type="evidence" value="ECO:0007669"/>
    <property type="project" value="InterPro"/>
</dbReference>
<evidence type="ECO:0000256" key="3">
    <source>
        <dbReference type="ARBA" id="ARBA00022475"/>
    </source>
</evidence>
<organism evidence="13 14">
    <name type="scientific">Brumicola blandensis</name>
    <dbReference type="NCBI Taxonomy" id="3075611"/>
    <lineage>
        <taxon>Bacteria</taxon>
        <taxon>Pseudomonadati</taxon>
        <taxon>Pseudomonadota</taxon>
        <taxon>Gammaproteobacteria</taxon>
        <taxon>Alteromonadales</taxon>
        <taxon>Alteromonadaceae</taxon>
        <taxon>Brumicola</taxon>
    </lineage>
</organism>
<dbReference type="InterPro" id="IPR045584">
    <property type="entry name" value="Pilin-like"/>
</dbReference>
<dbReference type="AlphaFoldDB" id="A0AAW8R139"/>
<keyword evidence="14" id="KW-1185">Reference proteome</keyword>
<protein>
    <recommendedName>
        <fullName evidence="2">Type II secretion system protein H</fullName>
    </recommendedName>
    <alternativeName>
        <fullName evidence="10">General secretion pathway protein H</fullName>
    </alternativeName>
</protein>
<dbReference type="SUPFAM" id="SSF54523">
    <property type="entry name" value="Pili subunits"/>
    <property type="match status" value="1"/>
</dbReference>
<feature type="domain" description="General secretion pathway GspH" evidence="12">
    <location>
        <begin position="48"/>
        <end position="162"/>
    </location>
</feature>
<keyword evidence="6 11" id="KW-0812">Transmembrane</keyword>
<dbReference type="Pfam" id="PF12019">
    <property type="entry name" value="GspH"/>
    <property type="match status" value="1"/>
</dbReference>
<dbReference type="GO" id="GO:0015628">
    <property type="term" value="P:protein secretion by the type II secretion system"/>
    <property type="evidence" value="ECO:0007669"/>
    <property type="project" value="InterPro"/>
</dbReference>
<comment type="caution">
    <text evidence="13">The sequence shown here is derived from an EMBL/GenBank/DDBJ whole genome shotgun (WGS) entry which is preliminary data.</text>
</comment>
<keyword evidence="4" id="KW-0488">Methylation</keyword>
<keyword evidence="5" id="KW-0997">Cell inner membrane</keyword>
<sequence length="188" mass="20861">MNLKTQKHSEHGTTLVEMMIVIGILAILSTVGVPSFVSILTKARMTAEVNELNALMRFARFKAIEQEGTVVLCPAEDYSTCSSNWDAPKIIFFDDNHNQYRDPDEVLLTSKSVSENGIRVSSRNKLIRFYESGVTASPASIKVCPENSEAKYARLLTISLQGKLSLSKDRDENGIHETNAGKELSCYL</sequence>
<evidence type="ECO:0000256" key="2">
    <source>
        <dbReference type="ARBA" id="ARBA00021549"/>
    </source>
</evidence>
<evidence type="ECO:0000256" key="9">
    <source>
        <dbReference type="ARBA" id="ARBA00025772"/>
    </source>
</evidence>
<evidence type="ECO:0000256" key="1">
    <source>
        <dbReference type="ARBA" id="ARBA00004377"/>
    </source>
</evidence>
<keyword evidence="8 11" id="KW-0472">Membrane</keyword>
<evidence type="ECO:0000256" key="6">
    <source>
        <dbReference type="ARBA" id="ARBA00022692"/>
    </source>
</evidence>
<evidence type="ECO:0000256" key="4">
    <source>
        <dbReference type="ARBA" id="ARBA00022481"/>
    </source>
</evidence>
<dbReference type="EMBL" id="JAVRIE010000004">
    <property type="protein sequence ID" value="MDT0582972.1"/>
    <property type="molecule type" value="Genomic_DNA"/>
</dbReference>
<feature type="transmembrane region" description="Helical" evidence="11">
    <location>
        <begin position="20"/>
        <end position="40"/>
    </location>
</feature>
<evidence type="ECO:0000256" key="8">
    <source>
        <dbReference type="ARBA" id="ARBA00023136"/>
    </source>
</evidence>
<dbReference type="RefSeq" id="WP_311361752.1">
    <property type="nucleotide sequence ID" value="NZ_JAVRIE010000004.1"/>
</dbReference>
<keyword evidence="7 11" id="KW-1133">Transmembrane helix</keyword>
<dbReference type="InterPro" id="IPR012902">
    <property type="entry name" value="N_methyl_site"/>
</dbReference>
<evidence type="ECO:0000256" key="10">
    <source>
        <dbReference type="ARBA" id="ARBA00030775"/>
    </source>
</evidence>
<dbReference type="Gene3D" id="3.55.40.10">
    <property type="entry name" value="minor pseudopilin epsh domain"/>
    <property type="match status" value="1"/>
</dbReference>
<keyword evidence="3" id="KW-1003">Cell membrane</keyword>
<comment type="subcellular location">
    <subcellularLocation>
        <location evidence="1">Cell inner membrane</location>
        <topology evidence="1">Single-pass membrane protein</topology>
    </subcellularLocation>
</comment>
<comment type="similarity">
    <text evidence="9">Belongs to the GSP H family.</text>
</comment>
<dbReference type="Pfam" id="PF07963">
    <property type="entry name" value="N_methyl"/>
    <property type="match status" value="1"/>
</dbReference>
<dbReference type="NCBIfam" id="TIGR02532">
    <property type="entry name" value="IV_pilin_GFxxxE"/>
    <property type="match status" value="1"/>
</dbReference>
<evidence type="ECO:0000256" key="11">
    <source>
        <dbReference type="SAM" id="Phobius"/>
    </source>
</evidence>
<accession>A0AAW8R139</accession>
<evidence type="ECO:0000313" key="13">
    <source>
        <dbReference type="EMBL" id="MDT0582972.1"/>
    </source>
</evidence>